<accession>A0ABP4UH25</accession>
<sequence length="327" mass="35601">MIPDQTRYLATLGLPDAEVEIYGHLLLIGTAAVQQIAQLTGYTAEAVQKAFTSLNEGGLVGLVGNDPAVVVPVRPGPALDLLIRSREAELARARIAAVNAYDEFHREVVRDSADQLVEVIEAPAVRNRIHQLEKSARAEIRALDSPPYYAVSNANDVELENLGRGVRYRAVYAKAALVESAYLAENVSPCIKAGEESRTLPELPAKLLIVDDECAVVALSQPEADVGRLALLIRPSSLLSALIGLFEICWRSALPLDLRGEPNGPYLQPSERRLLGLLAAGMGDEQAARSLGVSRRTLFRYLEGLMSRTGAANRFQLALYAVRNRWI</sequence>
<dbReference type="Pfam" id="PF00196">
    <property type="entry name" value="GerE"/>
    <property type="match status" value="1"/>
</dbReference>
<dbReference type="SUPFAM" id="SSF46894">
    <property type="entry name" value="C-terminal effector domain of the bipartite response regulators"/>
    <property type="match status" value="1"/>
</dbReference>
<gene>
    <name evidence="2" type="ORF">GCM10009765_61030</name>
</gene>
<dbReference type="PANTHER" id="PTHR34293">
    <property type="entry name" value="HTH-TYPE TRANSCRIPTIONAL REGULATOR TRMBL2"/>
    <property type="match status" value="1"/>
</dbReference>
<feature type="domain" description="HTH luxR-type" evidence="1">
    <location>
        <begin position="260"/>
        <end position="325"/>
    </location>
</feature>
<evidence type="ECO:0000313" key="2">
    <source>
        <dbReference type="EMBL" id="GAA1703563.1"/>
    </source>
</evidence>
<dbReference type="SMART" id="SM00421">
    <property type="entry name" value="HTH_LUXR"/>
    <property type="match status" value="1"/>
</dbReference>
<dbReference type="Proteomes" id="UP001500618">
    <property type="component" value="Unassembled WGS sequence"/>
</dbReference>
<dbReference type="EMBL" id="BAAANY010000029">
    <property type="protein sequence ID" value="GAA1703563.1"/>
    <property type="molecule type" value="Genomic_DNA"/>
</dbReference>
<dbReference type="PROSITE" id="PS50043">
    <property type="entry name" value="HTH_LUXR_2"/>
    <property type="match status" value="1"/>
</dbReference>
<reference evidence="3" key="1">
    <citation type="journal article" date="2019" name="Int. J. Syst. Evol. Microbiol.">
        <title>The Global Catalogue of Microorganisms (GCM) 10K type strain sequencing project: providing services to taxonomists for standard genome sequencing and annotation.</title>
        <authorList>
            <consortium name="The Broad Institute Genomics Platform"/>
            <consortium name="The Broad Institute Genome Sequencing Center for Infectious Disease"/>
            <person name="Wu L."/>
            <person name="Ma J."/>
        </authorList>
    </citation>
    <scope>NUCLEOTIDE SEQUENCE [LARGE SCALE GENOMIC DNA]</scope>
    <source>
        <strain evidence="3">JCM 14718</strain>
    </source>
</reference>
<dbReference type="Gene3D" id="1.10.10.10">
    <property type="entry name" value="Winged helix-like DNA-binding domain superfamily/Winged helix DNA-binding domain"/>
    <property type="match status" value="2"/>
</dbReference>
<organism evidence="2 3">
    <name type="scientific">Fodinicola feengrottensis</name>
    <dbReference type="NCBI Taxonomy" id="435914"/>
    <lineage>
        <taxon>Bacteria</taxon>
        <taxon>Bacillati</taxon>
        <taxon>Actinomycetota</taxon>
        <taxon>Actinomycetes</taxon>
        <taxon>Mycobacteriales</taxon>
        <taxon>Fodinicola</taxon>
    </lineage>
</organism>
<dbReference type="InterPro" id="IPR036388">
    <property type="entry name" value="WH-like_DNA-bd_sf"/>
</dbReference>
<evidence type="ECO:0000313" key="3">
    <source>
        <dbReference type="Proteomes" id="UP001500618"/>
    </source>
</evidence>
<dbReference type="RefSeq" id="WP_344313724.1">
    <property type="nucleotide sequence ID" value="NZ_BAAANY010000029.1"/>
</dbReference>
<proteinExistence type="predicted"/>
<dbReference type="InterPro" id="IPR051797">
    <property type="entry name" value="TrmB-like"/>
</dbReference>
<name>A0ABP4UH25_9ACTN</name>
<keyword evidence="3" id="KW-1185">Reference proteome</keyword>
<dbReference type="PANTHER" id="PTHR34293:SF1">
    <property type="entry name" value="HTH-TYPE TRANSCRIPTIONAL REGULATOR TRMBL2"/>
    <property type="match status" value="1"/>
</dbReference>
<dbReference type="InterPro" id="IPR016032">
    <property type="entry name" value="Sig_transdc_resp-reg_C-effctor"/>
</dbReference>
<dbReference type="InterPro" id="IPR000792">
    <property type="entry name" value="Tscrpt_reg_LuxR_C"/>
</dbReference>
<evidence type="ECO:0000259" key="1">
    <source>
        <dbReference type="PROSITE" id="PS50043"/>
    </source>
</evidence>
<protein>
    <submittedName>
        <fullName evidence="2">LuxR family transcriptional regulator</fullName>
    </submittedName>
</protein>
<dbReference type="InterPro" id="IPR002831">
    <property type="entry name" value="Tscrpt_reg_TrmB_N"/>
</dbReference>
<dbReference type="Pfam" id="PF01978">
    <property type="entry name" value="TrmB"/>
    <property type="match status" value="1"/>
</dbReference>
<comment type="caution">
    <text evidence="2">The sequence shown here is derived from an EMBL/GenBank/DDBJ whole genome shotgun (WGS) entry which is preliminary data.</text>
</comment>